<dbReference type="Gene3D" id="3.30.450.380">
    <property type="match status" value="1"/>
</dbReference>
<evidence type="ECO:0000313" key="4">
    <source>
        <dbReference type="EMBL" id="NYI05615.1"/>
    </source>
</evidence>
<protein>
    <submittedName>
        <fullName evidence="4">Pilus assembly protein CpaF</fullName>
    </submittedName>
</protein>
<dbReference type="PANTHER" id="PTHR30486:SF6">
    <property type="entry name" value="TYPE IV PILUS RETRACTATION ATPASE PILT"/>
    <property type="match status" value="1"/>
</dbReference>
<dbReference type="NCBIfam" id="TIGR03819">
    <property type="entry name" value="heli_sec_ATPase"/>
    <property type="match status" value="1"/>
</dbReference>
<accession>A0A852ZUM0</accession>
<dbReference type="SUPFAM" id="SSF52540">
    <property type="entry name" value="P-loop containing nucleoside triphosphate hydrolases"/>
    <property type="match status" value="1"/>
</dbReference>
<dbReference type="InterPro" id="IPR050921">
    <property type="entry name" value="T4SS_GSP_E_ATPase"/>
</dbReference>
<dbReference type="Proteomes" id="UP000567795">
    <property type="component" value="Unassembled WGS sequence"/>
</dbReference>
<gene>
    <name evidence="4" type="ORF">FHU37_002558</name>
</gene>
<comment type="similarity">
    <text evidence="1">Belongs to the GSP E family.</text>
</comment>
<dbReference type="FunFam" id="3.30.450.380:FF:000002">
    <property type="entry name" value="Secretion protein, partial"/>
    <property type="match status" value="1"/>
</dbReference>
<dbReference type="InterPro" id="IPR022399">
    <property type="entry name" value="TadA-like_ATPase"/>
</dbReference>
<organism evidence="4 5">
    <name type="scientific">Allostreptomyces psammosilenae</name>
    <dbReference type="NCBI Taxonomy" id="1892865"/>
    <lineage>
        <taxon>Bacteria</taxon>
        <taxon>Bacillati</taxon>
        <taxon>Actinomycetota</taxon>
        <taxon>Actinomycetes</taxon>
        <taxon>Kitasatosporales</taxon>
        <taxon>Streptomycetaceae</taxon>
        <taxon>Allostreptomyces</taxon>
    </lineage>
</organism>
<sequence length="488" mass="50447">MTTAFAERLHEPEPTLDRRLVAAVRHRLAESGHPPTAARVAEALRADGRVLGGSALLAVVTTLRSELAGCGPLEPLLALPDTTDVLVNAPDEVWLDRGRGLERTDVRFENPAEVRRLAQRLAAAAGRRLDDAHPWVDARLPDGTRLHAVLPPVAAGGSTCLSLRAVRHRALTLDGLVTAGSLSDDGAALLRRVVRAKASFLVTGGTGSGKTTLLAALLGATPPHERIVLAEDSAELAPDHPHVVRLEARPANQEGAGAVTLRDLVRQALRMRPDRLVVGEVRGAEVTDLLAALNTGHEGGCGTVHANAADDLPARLEALASSAGLDRLALHSQLSAAVDLVLHVARGPGAVRRLAAVHVLRQGPDGLVRTIPAALFDPAGTLLKGPGWSQLAALCARAEPATDPAGAVPAQPPPDRARSGSAAADTGSPRAGTPAPAAPAARYPEPAGEAAPADRPTSPAAAPPGTRRRGAVPPPHTTRPMHPARAGR</sequence>
<dbReference type="CDD" id="cd01130">
    <property type="entry name" value="VirB11-like_ATPase"/>
    <property type="match status" value="1"/>
</dbReference>
<dbReference type="InterPro" id="IPR027417">
    <property type="entry name" value="P-loop_NTPase"/>
</dbReference>
<evidence type="ECO:0000259" key="3">
    <source>
        <dbReference type="Pfam" id="PF00437"/>
    </source>
</evidence>
<comment type="caution">
    <text evidence="4">The sequence shown here is derived from an EMBL/GenBank/DDBJ whole genome shotgun (WGS) entry which is preliminary data.</text>
</comment>
<evidence type="ECO:0000313" key="5">
    <source>
        <dbReference type="Proteomes" id="UP000567795"/>
    </source>
</evidence>
<feature type="compositionally biased region" description="Low complexity" evidence="2">
    <location>
        <begin position="429"/>
        <end position="465"/>
    </location>
</feature>
<name>A0A852ZUM0_9ACTN</name>
<dbReference type="Pfam" id="PF00437">
    <property type="entry name" value="T2SSE"/>
    <property type="match status" value="1"/>
</dbReference>
<reference evidence="4 5" key="1">
    <citation type="submission" date="2020-07" db="EMBL/GenBank/DDBJ databases">
        <title>Sequencing the genomes of 1000 actinobacteria strains.</title>
        <authorList>
            <person name="Klenk H.-P."/>
        </authorList>
    </citation>
    <scope>NUCLEOTIDE SEQUENCE [LARGE SCALE GENOMIC DNA]</scope>
    <source>
        <strain evidence="4 5">DSM 42178</strain>
    </source>
</reference>
<dbReference type="PANTHER" id="PTHR30486">
    <property type="entry name" value="TWITCHING MOTILITY PROTEIN PILT"/>
    <property type="match status" value="1"/>
</dbReference>
<evidence type="ECO:0000256" key="1">
    <source>
        <dbReference type="ARBA" id="ARBA00006611"/>
    </source>
</evidence>
<dbReference type="InterPro" id="IPR001482">
    <property type="entry name" value="T2SS/T4SS_dom"/>
</dbReference>
<evidence type="ECO:0000256" key="2">
    <source>
        <dbReference type="SAM" id="MobiDB-lite"/>
    </source>
</evidence>
<dbReference type="GO" id="GO:0016887">
    <property type="term" value="F:ATP hydrolysis activity"/>
    <property type="evidence" value="ECO:0007669"/>
    <property type="project" value="InterPro"/>
</dbReference>
<proteinExistence type="inferred from homology"/>
<dbReference type="AlphaFoldDB" id="A0A852ZUM0"/>
<dbReference type="Gene3D" id="3.40.50.300">
    <property type="entry name" value="P-loop containing nucleotide triphosphate hydrolases"/>
    <property type="match status" value="1"/>
</dbReference>
<dbReference type="EMBL" id="JACBZD010000001">
    <property type="protein sequence ID" value="NYI05615.1"/>
    <property type="molecule type" value="Genomic_DNA"/>
</dbReference>
<feature type="domain" description="Bacterial type II secretion system protein E" evidence="3">
    <location>
        <begin position="68"/>
        <end position="343"/>
    </location>
</feature>
<keyword evidence="5" id="KW-1185">Reference proteome</keyword>
<feature type="region of interest" description="Disordered" evidence="2">
    <location>
        <begin position="402"/>
        <end position="488"/>
    </location>
</feature>